<comment type="caution">
    <text evidence="2">The sequence shown here is derived from an EMBL/GenBank/DDBJ whole genome shotgun (WGS) entry which is preliminary data.</text>
</comment>
<protein>
    <submittedName>
        <fullName evidence="2">DUF1259 domain-containing protein</fullName>
    </submittedName>
</protein>
<dbReference type="Proteomes" id="UP001206206">
    <property type="component" value="Unassembled WGS sequence"/>
</dbReference>
<dbReference type="InterPro" id="IPR011094">
    <property type="entry name" value="Uncharacterised_LppY/LpqO"/>
</dbReference>
<name>A0ABT1PGD5_9ACTN</name>
<evidence type="ECO:0000256" key="1">
    <source>
        <dbReference type="SAM" id="SignalP"/>
    </source>
</evidence>
<dbReference type="EMBL" id="JANFNH010000014">
    <property type="protein sequence ID" value="MCQ4043273.1"/>
    <property type="molecule type" value="Genomic_DNA"/>
</dbReference>
<keyword evidence="3" id="KW-1185">Reference proteome</keyword>
<gene>
    <name evidence="2" type="ORF">NON19_14850</name>
</gene>
<dbReference type="Pfam" id="PF07485">
    <property type="entry name" value="DUF1529"/>
    <property type="match status" value="2"/>
</dbReference>
<proteinExistence type="predicted"/>
<reference evidence="2 3" key="1">
    <citation type="submission" date="2022-06" db="EMBL/GenBank/DDBJ databases">
        <title>Draft genome sequence of type strain Streptomyces rubrisoli DSM 42083.</title>
        <authorList>
            <person name="Duangmal K."/>
            <person name="Klaysubun C."/>
        </authorList>
    </citation>
    <scope>NUCLEOTIDE SEQUENCE [LARGE SCALE GENOMIC DNA]</scope>
    <source>
        <strain evidence="2 3">DSM 42083</strain>
    </source>
</reference>
<sequence>MARRKLSRRRITIVAAGAVVFATTLAPSLGTASGQAHGIDWNAVGQAIGQPLTTEAQDVHTAEWLRTDLHLVNAGVTENPGMELNAEASFHQTPSGKAVMIGEATLTSDEANTFADHLQQGGAQVTALHKHLQDETPRLWWLHYWALGDPVQIAHTVHNALTATHIPLNQKPGSPPAIALDTNALNGIIGTKGENVNGVQQYHVPVSQPITDTRAHITLPYLMEASTLLMFQPLGGGRAAVNGDFAMTADQVNPVIKALRSRGMTIVELHNHMLYEQPRLFYLHFWKTGDATVLARDLRAGLDQVHAPTS</sequence>
<feature type="signal peptide" evidence="1">
    <location>
        <begin position="1"/>
        <end position="26"/>
    </location>
</feature>
<keyword evidence="1" id="KW-0732">Signal</keyword>
<evidence type="ECO:0000313" key="2">
    <source>
        <dbReference type="EMBL" id="MCQ4043273.1"/>
    </source>
</evidence>
<organism evidence="2 3">
    <name type="scientific">Streptantibioticus rubrisoli</name>
    <dbReference type="NCBI Taxonomy" id="1387313"/>
    <lineage>
        <taxon>Bacteria</taxon>
        <taxon>Bacillati</taxon>
        <taxon>Actinomycetota</taxon>
        <taxon>Actinomycetes</taxon>
        <taxon>Kitasatosporales</taxon>
        <taxon>Streptomycetaceae</taxon>
        <taxon>Streptantibioticus</taxon>
    </lineage>
</organism>
<accession>A0ABT1PGD5</accession>
<feature type="chain" id="PRO_5045602504" evidence="1">
    <location>
        <begin position="27"/>
        <end position="310"/>
    </location>
</feature>
<evidence type="ECO:0000313" key="3">
    <source>
        <dbReference type="Proteomes" id="UP001206206"/>
    </source>
</evidence>
<dbReference type="RefSeq" id="WP_255928210.1">
    <property type="nucleotide sequence ID" value="NZ_JANFNH010000014.1"/>
</dbReference>